<dbReference type="KEGG" id="amuc:Pan181_42460"/>
<reference evidence="1 2" key="1">
    <citation type="submission" date="2019-02" db="EMBL/GenBank/DDBJ databases">
        <title>Deep-cultivation of Planctomycetes and their phenomic and genomic characterization uncovers novel biology.</title>
        <authorList>
            <person name="Wiegand S."/>
            <person name="Jogler M."/>
            <person name="Boedeker C."/>
            <person name="Pinto D."/>
            <person name="Vollmers J."/>
            <person name="Rivas-Marin E."/>
            <person name="Kohn T."/>
            <person name="Peeters S.H."/>
            <person name="Heuer A."/>
            <person name="Rast P."/>
            <person name="Oberbeckmann S."/>
            <person name="Bunk B."/>
            <person name="Jeske O."/>
            <person name="Meyerdierks A."/>
            <person name="Storesund J.E."/>
            <person name="Kallscheuer N."/>
            <person name="Luecker S."/>
            <person name="Lage O.M."/>
            <person name="Pohl T."/>
            <person name="Merkel B.J."/>
            <person name="Hornburger P."/>
            <person name="Mueller R.-W."/>
            <person name="Bruemmer F."/>
            <person name="Labrenz M."/>
            <person name="Spormann A.M."/>
            <person name="Op den Camp H."/>
            <person name="Overmann J."/>
            <person name="Amann R."/>
            <person name="Jetten M.S.M."/>
            <person name="Mascher T."/>
            <person name="Medema M.H."/>
            <person name="Devos D.P."/>
            <person name="Kaster A.-K."/>
            <person name="Ovreas L."/>
            <person name="Rohde M."/>
            <person name="Galperin M.Y."/>
            <person name="Jogler C."/>
        </authorList>
    </citation>
    <scope>NUCLEOTIDE SEQUENCE [LARGE SCALE GENOMIC DNA]</scope>
    <source>
        <strain evidence="1 2">Pan181</strain>
    </source>
</reference>
<gene>
    <name evidence="1" type="ORF">Pan181_42460</name>
</gene>
<dbReference type="AlphaFoldDB" id="A0A518ATG9"/>
<sequence length="67" mass="7643">MAIEAVLLVLGLLLGFKVQSLHRHSVPHQRLAPDFLHSPHVFDVRGVWYQANARLIHIDIQLVDLLD</sequence>
<keyword evidence="2" id="KW-1185">Reference proteome</keyword>
<evidence type="ECO:0000313" key="1">
    <source>
        <dbReference type="EMBL" id="QDU58021.1"/>
    </source>
</evidence>
<name>A0A518ATG9_9BACT</name>
<protein>
    <submittedName>
        <fullName evidence="1">Uncharacterized protein</fullName>
    </submittedName>
</protein>
<proteinExistence type="predicted"/>
<dbReference type="Proteomes" id="UP000315750">
    <property type="component" value="Chromosome"/>
</dbReference>
<dbReference type="EMBL" id="CP036278">
    <property type="protein sequence ID" value="QDU58021.1"/>
    <property type="molecule type" value="Genomic_DNA"/>
</dbReference>
<accession>A0A518ATG9</accession>
<evidence type="ECO:0000313" key="2">
    <source>
        <dbReference type="Proteomes" id="UP000315750"/>
    </source>
</evidence>
<organism evidence="1 2">
    <name type="scientific">Aeoliella mucimassa</name>
    <dbReference type="NCBI Taxonomy" id="2527972"/>
    <lineage>
        <taxon>Bacteria</taxon>
        <taxon>Pseudomonadati</taxon>
        <taxon>Planctomycetota</taxon>
        <taxon>Planctomycetia</taxon>
        <taxon>Pirellulales</taxon>
        <taxon>Lacipirellulaceae</taxon>
        <taxon>Aeoliella</taxon>
    </lineage>
</organism>